<dbReference type="InterPro" id="IPR035965">
    <property type="entry name" value="PAS-like_dom_sf"/>
</dbReference>
<dbReference type="SMART" id="SM00052">
    <property type="entry name" value="EAL"/>
    <property type="match status" value="1"/>
</dbReference>
<dbReference type="SUPFAM" id="SSF55073">
    <property type="entry name" value="Nucleotide cyclase"/>
    <property type="match status" value="1"/>
</dbReference>
<feature type="domain" description="GGDEF" evidence="4">
    <location>
        <begin position="321"/>
        <end position="455"/>
    </location>
</feature>
<accession>A0ABV5ZVH1</accession>
<dbReference type="InterPro" id="IPR029787">
    <property type="entry name" value="Nucleotide_cyclase"/>
</dbReference>
<dbReference type="SUPFAM" id="SSF55785">
    <property type="entry name" value="PYP-like sensor domain (PAS domain)"/>
    <property type="match status" value="1"/>
</dbReference>
<evidence type="ECO:0000259" key="2">
    <source>
        <dbReference type="PROSITE" id="PS50113"/>
    </source>
</evidence>
<organism evidence="5 6">
    <name type="scientific">Allokutzneria oryzae</name>
    <dbReference type="NCBI Taxonomy" id="1378989"/>
    <lineage>
        <taxon>Bacteria</taxon>
        <taxon>Bacillati</taxon>
        <taxon>Actinomycetota</taxon>
        <taxon>Actinomycetes</taxon>
        <taxon>Pseudonocardiales</taxon>
        <taxon>Pseudonocardiaceae</taxon>
        <taxon>Allokutzneria</taxon>
    </lineage>
</organism>
<evidence type="ECO:0000313" key="5">
    <source>
        <dbReference type="EMBL" id="MFB9904901.1"/>
    </source>
</evidence>
<dbReference type="Pfam" id="PF00989">
    <property type="entry name" value="PAS"/>
    <property type="match status" value="1"/>
</dbReference>
<dbReference type="InterPro" id="IPR001633">
    <property type="entry name" value="EAL_dom"/>
</dbReference>
<dbReference type="NCBIfam" id="TIGR00229">
    <property type="entry name" value="sensory_box"/>
    <property type="match status" value="1"/>
</dbReference>
<dbReference type="PANTHER" id="PTHR44757">
    <property type="entry name" value="DIGUANYLATE CYCLASE DGCP"/>
    <property type="match status" value="1"/>
</dbReference>
<dbReference type="SMART" id="SM00091">
    <property type="entry name" value="PAS"/>
    <property type="match status" value="1"/>
</dbReference>
<evidence type="ECO:0000259" key="4">
    <source>
        <dbReference type="PROSITE" id="PS50887"/>
    </source>
</evidence>
<gene>
    <name evidence="5" type="ORF">ACFFQA_13240</name>
</gene>
<dbReference type="CDD" id="cd00130">
    <property type="entry name" value="PAS"/>
    <property type="match status" value="1"/>
</dbReference>
<dbReference type="PROSITE" id="PS50887">
    <property type="entry name" value="GGDEF"/>
    <property type="match status" value="1"/>
</dbReference>
<dbReference type="PROSITE" id="PS50113">
    <property type="entry name" value="PAC"/>
    <property type="match status" value="1"/>
</dbReference>
<dbReference type="CDD" id="cd01949">
    <property type="entry name" value="GGDEF"/>
    <property type="match status" value="1"/>
</dbReference>
<dbReference type="InterPro" id="IPR000014">
    <property type="entry name" value="PAS"/>
</dbReference>
<dbReference type="InterPro" id="IPR043128">
    <property type="entry name" value="Rev_trsase/Diguanyl_cyclase"/>
</dbReference>
<dbReference type="PROSITE" id="PS50112">
    <property type="entry name" value="PAS"/>
    <property type="match status" value="1"/>
</dbReference>
<dbReference type="SUPFAM" id="SSF141868">
    <property type="entry name" value="EAL domain-like"/>
    <property type="match status" value="1"/>
</dbReference>
<feature type="domain" description="EAL" evidence="3">
    <location>
        <begin position="464"/>
        <end position="707"/>
    </location>
</feature>
<dbReference type="InterPro" id="IPR035919">
    <property type="entry name" value="EAL_sf"/>
</dbReference>
<dbReference type="RefSeq" id="WP_377852100.1">
    <property type="nucleotide sequence ID" value="NZ_JBHLZU010000010.1"/>
</dbReference>
<evidence type="ECO:0000313" key="6">
    <source>
        <dbReference type="Proteomes" id="UP001589693"/>
    </source>
</evidence>
<dbReference type="PROSITE" id="PS50883">
    <property type="entry name" value="EAL"/>
    <property type="match status" value="1"/>
</dbReference>
<sequence>MTVPLPDRPLHSAETKSSAESVRRARAKLARKWAYLVSTTTYIPMAQQDIERTLLELVDVLFEVVGSEPFSADDASAVGARLVALNFAGRTSLRRTVEVVGKSLLGMADLLPVERLPERVIGLLGALTSGYVEAVRLSLFEQQENLNRALIKAAQDAQRDTEASEARFDEVFTSSSSGIAITDPDGKFVRTNAALGEILDYTVAELGTLTLFDVIAPEDVPFVRNAFRDLHDGKVQRLRQRRSMLGKDGETVQAQLTISLLRDNDGNPNHYVTIVGDDTELTLLQGQLSHQSLHDVLTGLPNRQFFTTRLERVLRHADETFGVTMYHLDLDAFSVIANGLGGHVAEALLKNVAERLLSIFAGESAMVARLGGDEFGVLVQNEVGTPDVVSTIERINEALAEPLYVDGNGVAASVSIGVVHRPPSDIEPSELLRVADMTLRRAKRNGLRQWGLYDPERNELDRSRFSLAATMPGAWESGEVGVLSRPLIRLDDGRTVAVEALLRWQHPELGLLPHERCLELAEQIGLIMPLGTWLLRSACGSMADHEVPLGVALTPNQATDPDLVGEILQVLDDTGLDPGRLQLGFPVRALLADCGEEASDNLGVLAEAGIGVVLDGFGTAAADLACMEDLPVSAIRIARSVVELQARRAGTSSMVDRTLTELVGLAHAAGVTVVVDGIDTVDQLAWWRVAGADLGLGRVFASVPVLS</sequence>
<reference evidence="5 6" key="1">
    <citation type="submission" date="2024-09" db="EMBL/GenBank/DDBJ databases">
        <authorList>
            <person name="Sun Q."/>
            <person name="Mori K."/>
        </authorList>
    </citation>
    <scope>NUCLEOTIDE SEQUENCE [LARGE SCALE GENOMIC DNA]</scope>
    <source>
        <strain evidence="5 6">TBRC 7907</strain>
    </source>
</reference>
<name>A0ABV5ZVH1_9PSEU</name>
<dbReference type="PANTHER" id="PTHR44757:SF2">
    <property type="entry name" value="BIOFILM ARCHITECTURE MAINTENANCE PROTEIN MBAA"/>
    <property type="match status" value="1"/>
</dbReference>
<dbReference type="Gene3D" id="3.30.450.20">
    <property type="entry name" value="PAS domain"/>
    <property type="match status" value="1"/>
</dbReference>
<evidence type="ECO:0000259" key="1">
    <source>
        <dbReference type="PROSITE" id="PS50112"/>
    </source>
</evidence>
<protein>
    <submittedName>
        <fullName evidence="5">Bifunctional diguanylate cyclase/phosphodiesterase</fullName>
    </submittedName>
</protein>
<feature type="domain" description="PAC" evidence="2">
    <location>
        <begin position="238"/>
        <end position="290"/>
    </location>
</feature>
<dbReference type="InterPro" id="IPR013767">
    <property type="entry name" value="PAS_fold"/>
</dbReference>
<dbReference type="CDD" id="cd01948">
    <property type="entry name" value="EAL"/>
    <property type="match status" value="1"/>
</dbReference>
<dbReference type="InterPro" id="IPR000700">
    <property type="entry name" value="PAS-assoc_C"/>
</dbReference>
<dbReference type="NCBIfam" id="TIGR00254">
    <property type="entry name" value="GGDEF"/>
    <property type="match status" value="1"/>
</dbReference>
<dbReference type="Proteomes" id="UP001589693">
    <property type="component" value="Unassembled WGS sequence"/>
</dbReference>
<dbReference type="Gene3D" id="3.30.70.270">
    <property type="match status" value="1"/>
</dbReference>
<dbReference type="InterPro" id="IPR052155">
    <property type="entry name" value="Biofilm_reg_signaling"/>
</dbReference>
<dbReference type="Gene3D" id="3.20.20.450">
    <property type="entry name" value="EAL domain"/>
    <property type="match status" value="1"/>
</dbReference>
<feature type="domain" description="PAS" evidence="1">
    <location>
        <begin position="164"/>
        <end position="234"/>
    </location>
</feature>
<dbReference type="Pfam" id="PF00563">
    <property type="entry name" value="EAL"/>
    <property type="match status" value="1"/>
</dbReference>
<dbReference type="InterPro" id="IPR000160">
    <property type="entry name" value="GGDEF_dom"/>
</dbReference>
<dbReference type="SMART" id="SM00267">
    <property type="entry name" value="GGDEF"/>
    <property type="match status" value="1"/>
</dbReference>
<dbReference type="EMBL" id="JBHLZU010000010">
    <property type="protein sequence ID" value="MFB9904901.1"/>
    <property type="molecule type" value="Genomic_DNA"/>
</dbReference>
<proteinExistence type="predicted"/>
<keyword evidence="6" id="KW-1185">Reference proteome</keyword>
<dbReference type="Pfam" id="PF00990">
    <property type="entry name" value="GGDEF"/>
    <property type="match status" value="1"/>
</dbReference>
<evidence type="ECO:0000259" key="3">
    <source>
        <dbReference type="PROSITE" id="PS50883"/>
    </source>
</evidence>
<comment type="caution">
    <text evidence="5">The sequence shown here is derived from an EMBL/GenBank/DDBJ whole genome shotgun (WGS) entry which is preliminary data.</text>
</comment>